<dbReference type="CDD" id="cd03220">
    <property type="entry name" value="ABC_KpsT_Wzt"/>
    <property type="match status" value="1"/>
</dbReference>
<dbReference type="AlphaFoldDB" id="A0A3N2RIX3"/>
<gene>
    <name evidence="6" type="ORF">D9T17_09035</name>
</gene>
<evidence type="ECO:0000256" key="3">
    <source>
        <dbReference type="ARBA" id="ARBA00022741"/>
    </source>
</evidence>
<dbReference type="GO" id="GO:0016020">
    <property type="term" value="C:membrane"/>
    <property type="evidence" value="ECO:0007669"/>
    <property type="project" value="InterPro"/>
</dbReference>
<evidence type="ECO:0000256" key="1">
    <source>
        <dbReference type="ARBA" id="ARBA00005417"/>
    </source>
</evidence>
<evidence type="ECO:0000313" key="7">
    <source>
        <dbReference type="Proteomes" id="UP000275910"/>
    </source>
</evidence>
<dbReference type="GO" id="GO:0016887">
    <property type="term" value="F:ATP hydrolysis activity"/>
    <property type="evidence" value="ECO:0007669"/>
    <property type="project" value="InterPro"/>
</dbReference>
<dbReference type="EMBL" id="RCTY01000022">
    <property type="protein sequence ID" value="ROU07438.1"/>
    <property type="molecule type" value="Genomic_DNA"/>
</dbReference>
<dbReference type="PROSITE" id="PS50893">
    <property type="entry name" value="ABC_TRANSPORTER_2"/>
    <property type="match status" value="1"/>
</dbReference>
<dbReference type="SUPFAM" id="SSF52540">
    <property type="entry name" value="P-loop containing nucleoside triphosphate hydrolases"/>
    <property type="match status" value="1"/>
</dbReference>
<sequence length="386" mass="41492">MVVRTEAMLALRAHDVSLELALDSQSAGLGQKLGFRSAVAGSMRRYVTVLSRVSFAAGEGDRIALLGLNGAGKSTLLRVLNGAYVPTHGRVEAHGTMQSLLNSTLGFAEQASVVENVMLRGTAMGLRRAQVQQALAGILDFAGLRERAQHRLHALSTGQRMRLGFAISTCVQPDILLMDEWIATGDAAFAERARSRLTRRFEDSRIVVMASHGTELQRRMCNKALVLDAGRLRFFGDIEEGIEIYGGIVAKAGHGATVQAGTGAPLLFGESVGMIERISIGASDVRLEGWALDSKGREVEVVGVEMAGANEALVPERVEREDVRLHLGKRSGRYGFRVALPRPGHCDDAQLLRGLRVRAGRSADRLGPPLPLAVAAVVETAMDRVD</sequence>
<comment type="caution">
    <text evidence="6">The sequence shown here is derived from an EMBL/GenBank/DDBJ whole genome shotgun (WGS) entry which is preliminary data.</text>
</comment>
<dbReference type="SMART" id="SM00382">
    <property type="entry name" value="AAA"/>
    <property type="match status" value="1"/>
</dbReference>
<name>A0A3N2RIX3_LYSEN</name>
<dbReference type="InterPro" id="IPR003593">
    <property type="entry name" value="AAA+_ATPase"/>
</dbReference>
<reference evidence="6 7" key="1">
    <citation type="submission" date="2018-10" db="EMBL/GenBank/DDBJ databases">
        <title>The genome of Lysobacter enzymogenes OH11.</title>
        <authorList>
            <person name="Liu F."/>
            <person name="Zhao Y."/>
            <person name="Qian G."/>
            <person name="Chen Y."/>
            <person name="Xu H."/>
        </authorList>
    </citation>
    <scope>NUCLEOTIDE SEQUENCE [LARGE SCALE GENOMIC DNA]</scope>
    <source>
        <strain evidence="6 7">OH11</strain>
    </source>
</reference>
<dbReference type="Pfam" id="PF00005">
    <property type="entry name" value="ABC_tran"/>
    <property type="match status" value="1"/>
</dbReference>
<protein>
    <submittedName>
        <fullName evidence="6">ABC transporter ATP-binding protein</fullName>
    </submittedName>
</protein>
<dbReference type="Gene3D" id="3.40.50.300">
    <property type="entry name" value="P-loop containing nucleotide triphosphate hydrolases"/>
    <property type="match status" value="1"/>
</dbReference>
<feature type="domain" description="ABC transporter" evidence="5">
    <location>
        <begin position="33"/>
        <end position="254"/>
    </location>
</feature>
<keyword evidence="3" id="KW-0547">Nucleotide-binding</keyword>
<accession>A0A3N2RIX3</accession>
<dbReference type="InterPro" id="IPR015860">
    <property type="entry name" value="ABC_transpr_TagH-like"/>
</dbReference>
<dbReference type="PANTHER" id="PTHR46743">
    <property type="entry name" value="TEICHOIC ACIDS EXPORT ATP-BINDING PROTEIN TAGH"/>
    <property type="match status" value="1"/>
</dbReference>
<keyword evidence="4 6" id="KW-0067">ATP-binding</keyword>
<dbReference type="InterPro" id="IPR003439">
    <property type="entry name" value="ABC_transporter-like_ATP-bd"/>
</dbReference>
<dbReference type="GO" id="GO:0140359">
    <property type="term" value="F:ABC-type transporter activity"/>
    <property type="evidence" value="ECO:0007669"/>
    <property type="project" value="InterPro"/>
</dbReference>
<organism evidence="6 7">
    <name type="scientific">Lysobacter enzymogenes</name>
    <dbReference type="NCBI Taxonomy" id="69"/>
    <lineage>
        <taxon>Bacteria</taxon>
        <taxon>Pseudomonadati</taxon>
        <taxon>Pseudomonadota</taxon>
        <taxon>Gammaproteobacteria</taxon>
        <taxon>Lysobacterales</taxon>
        <taxon>Lysobacteraceae</taxon>
        <taxon>Lysobacter</taxon>
    </lineage>
</organism>
<dbReference type="InterPro" id="IPR027417">
    <property type="entry name" value="P-loop_NTPase"/>
</dbReference>
<keyword evidence="2" id="KW-0813">Transport</keyword>
<dbReference type="Proteomes" id="UP000275910">
    <property type="component" value="Unassembled WGS sequence"/>
</dbReference>
<comment type="similarity">
    <text evidence="1">Belongs to the ABC transporter superfamily.</text>
</comment>
<dbReference type="InterPro" id="IPR050683">
    <property type="entry name" value="Bact_Polysacc_Export_ATP-bd"/>
</dbReference>
<evidence type="ECO:0000259" key="5">
    <source>
        <dbReference type="PROSITE" id="PS50893"/>
    </source>
</evidence>
<evidence type="ECO:0000256" key="2">
    <source>
        <dbReference type="ARBA" id="ARBA00022448"/>
    </source>
</evidence>
<evidence type="ECO:0000313" key="6">
    <source>
        <dbReference type="EMBL" id="ROU07438.1"/>
    </source>
</evidence>
<evidence type="ECO:0000256" key="4">
    <source>
        <dbReference type="ARBA" id="ARBA00022840"/>
    </source>
</evidence>
<dbReference type="PANTHER" id="PTHR46743:SF2">
    <property type="entry name" value="TEICHOIC ACIDS EXPORT ATP-BINDING PROTEIN TAGH"/>
    <property type="match status" value="1"/>
</dbReference>
<dbReference type="GO" id="GO:0005524">
    <property type="term" value="F:ATP binding"/>
    <property type="evidence" value="ECO:0007669"/>
    <property type="project" value="UniProtKB-KW"/>
</dbReference>
<proteinExistence type="inferred from homology"/>